<evidence type="ECO:0000313" key="5">
    <source>
        <dbReference type="Proteomes" id="UP000198546"/>
    </source>
</evidence>
<feature type="region of interest" description="Disordered" evidence="1">
    <location>
        <begin position="90"/>
        <end position="123"/>
    </location>
</feature>
<gene>
    <name evidence="4" type="ORF">SAMN04489747_3526</name>
</gene>
<dbReference type="Proteomes" id="UP000198546">
    <property type="component" value="Chromosome i"/>
</dbReference>
<name>A0A1G7DAW2_9ACTN</name>
<evidence type="ECO:0000256" key="2">
    <source>
        <dbReference type="SAM" id="SignalP"/>
    </source>
</evidence>
<feature type="region of interest" description="Disordered" evidence="1">
    <location>
        <begin position="32"/>
        <end position="53"/>
    </location>
</feature>
<accession>A0A1G7DAW2</accession>
<dbReference type="RefSeq" id="WP_090595330.1">
    <property type="nucleotide sequence ID" value="NZ_LT629688.1"/>
</dbReference>
<evidence type="ECO:0000313" key="4">
    <source>
        <dbReference type="EMBL" id="SDE48056.1"/>
    </source>
</evidence>
<proteinExistence type="predicted"/>
<dbReference type="STRING" id="675864.SAMN04489747_3526"/>
<feature type="compositionally biased region" description="Pro residues" evidence="1">
    <location>
        <begin position="36"/>
        <end position="45"/>
    </location>
</feature>
<dbReference type="InterPro" id="IPR012347">
    <property type="entry name" value="Ferritin-like"/>
</dbReference>
<dbReference type="InterPro" id="IPR029447">
    <property type="entry name" value="DUF4439"/>
</dbReference>
<dbReference type="Pfam" id="PF14530">
    <property type="entry name" value="DUF4439"/>
    <property type="match status" value="1"/>
</dbReference>
<feature type="signal peptide" evidence="2">
    <location>
        <begin position="1"/>
        <end position="25"/>
    </location>
</feature>
<dbReference type="InterPro" id="IPR009078">
    <property type="entry name" value="Ferritin-like_SF"/>
</dbReference>
<feature type="domain" description="DUF4439" evidence="3">
    <location>
        <begin position="187"/>
        <end position="310"/>
    </location>
</feature>
<organism evidence="4 5">
    <name type="scientific">Auraticoccus monumenti</name>
    <dbReference type="NCBI Taxonomy" id="675864"/>
    <lineage>
        <taxon>Bacteria</taxon>
        <taxon>Bacillati</taxon>
        <taxon>Actinomycetota</taxon>
        <taxon>Actinomycetes</taxon>
        <taxon>Propionibacteriales</taxon>
        <taxon>Propionibacteriaceae</taxon>
        <taxon>Auraticoccus</taxon>
    </lineage>
</organism>
<feature type="chain" id="PRO_5009240755" description="DUF4439 domain-containing protein" evidence="2">
    <location>
        <begin position="26"/>
        <end position="311"/>
    </location>
</feature>
<keyword evidence="2" id="KW-0732">Signal</keyword>
<protein>
    <recommendedName>
        <fullName evidence="3">DUF4439 domain-containing protein</fullName>
    </recommendedName>
</protein>
<dbReference type="AlphaFoldDB" id="A0A1G7DAW2"/>
<reference evidence="4 5" key="1">
    <citation type="submission" date="2016-10" db="EMBL/GenBank/DDBJ databases">
        <authorList>
            <person name="de Groot N.N."/>
        </authorList>
    </citation>
    <scope>NUCLEOTIDE SEQUENCE [LARGE SCALE GENOMIC DNA]</scope>
    <source>
        <strain evidence="4 5">MON 2.2</strain>
    </source>
</reference>
<evidence type="ECO:0000259" key="3">
    <source>
        <dbReference type="Pfam" id="PF14530"/>
    </source>
</evidence>
<keyword evidence="5" id="KW-1185">Reference proteome</keyword>
<sequence length="311" mass="31335">MLPVTRRDLLAALAGVAVLPLAACAQGSPVVRGGPTAPPPRPTAPVVPGAPEGADREDVLAALARGRGRGEEGGDADRWVTLAEVHAEHALVLRRPDPTVPPPGAGPSPTPAPVPAPPEGARWEEEAATAAEEHRRSAAAASGDLALLWASLAAFAAAAPRAAVLAPAAPPPLTAAPSDDLAAMGDLVTALHQAVFGYELALVPLAGGGEQDAVRSRLEQLLGTRDRVGAVLAARGRAVPTAATGYDVEVPGDEAASRRLRRAVEGGLLPWSGGWVRASGDRERPAAVAALVSGTVTAAALGSELGAWPGW</sequence>
<dbReference type="Gene3D" id="1.20.1260.10">
    <property type="match status" value="1"/>
</dbReference>
<evidence type="ECO:0000256" key="1">
    <source>
        <dbReference type="SAM" id="MobiDB-lite"/>
    </source>
</evidence>
<feature type="compositionally biased region" description="Pro residues" evidence="1">
    <location>
        <begin position="98"/>
        <end position="118"/>
    </location>
</feature>
<dbReference type="SUPFAM" id="SSF47240">
    <property type="entry name" value="Ferritin-like"/>
    <property type="match status" value="1"/>
</dbReference>
<dbReference type="PROSITE" id="PS51318">
    <property type="entry name" value="TAT"/>
    <property type="match status" value="1"/>
</dbReference>
<dbReference type="InterPro" id="IPR006311">
    <property type="entry name" value="TAT_signal"/>
</dbReference>
<dbReference type="EMBL" id="LT629688">
    <property type="protein sequence ID" value="SDE48056.1"/>
    <property type="molecule type" value="Genomic_DNA"/>
</dbReference>